<evidence type="ECO:0000313" key="2">
    <source>
        <dbReference type="EMBL" id="SUZ66336.1"/>
    </source>
</evidence>
<proteinExistence type="predicted"/>
<feature type="region of interest" description="Disordered" evidence="1">
    <location>
        <begin position="287"/>
        <end position="308"/>
    </location>
</feature>
<feature type="compositionally biased region" description="Low complexity" evidence="1">
    <location>
        <begin position="299"/>
        <end position="308"/>
    </location>
</feature>
<dbReference type="AlphaFoldDB" id="A0A381PH45"/>
<name>A0A381PH45_9ZZZZ</name>
<protein>
    <submittedName>
        <fullName evidence="2">Uncharacterized protein</fullName>
    </submittedName>
</protein>
<reference evidence="2" key="1">
    <citation type="submission" date="2018-05" db="EMBL/GenBank/DDBJ databases">
        <authorList>
            <person name="Lanie J.A."/>
            <person name="Ng W.-L."/>
            <person name="Kazmierczak K.M."/>
            <person name="Andrzejewski T.M."/>
            <person name="Davidsen T.M."/>
            <person name="Wayne K.J."/>
            <person name="Tettelin H."/>
            <person name="Glass J.I."/>
            <person name="Rusch D."/>
            <person name="Podicherti R."/>
            <person name="Tsui H.-C.T."/>
            <person name="Winkler M.E."/>
        </authorList>
    </citation>
    <scope>NUCLEOTIDE SEQUENCE</scope>
</reference>
<dbReference type="InterPro" id="IPR036465">
    <property type="entry name" value="vWFA_dom_sf"/>
</dbReference>
<evidence type="ECO:0000256" key="1">
    <source>
        <dbReference type="SAM" id="MobiDB-lite"/>
    </source>
</evidence>
<sequence length="629" mass="67763">MGHISLTVIIDVFQIPQVPSCYLALLAGFLSVVVPGNPPISRVSVQQDSQTTQQPVFGVDVTLATISVGVLDGNGVPVTGLTAADFIVREEGQEREVGLTLTPSGAPLDIALVLDLSGSMARTPWRQRATGFLLSLNPRQDCVFLMGFSSGVGGSIWGRPNDSSMVDTINQTRTGGGTALYDAVVAATNELALASGVELAALFSADGIPFTETLEIESSLAAPVRTGECPVPFKTINVADPTKRRRRALIVVTDGDDSASKARISNVELSALTAGIPLFHVQVAGSTGGRRGMGRGRSRSASSSTDFSRTVTATGGASLLASADAYQQLLERLRGYYVVGYYVPKASRGTLSELTRHEVEVQLRDRDGDLAYPEIVYRPTVDFVRAKNELEIARQQFQTGDIDGTLFAVENAITANPDLAAAVAYRALVYDHLGRTDEALSDVTRATALSPTDIAIRRLAIRLHRKAGEFEIAFYHTMRIAQTGGDVFEVFGEIAADMPFPDDFLQQFEAPRIAVVPGDSEENNLFARAALPKAIRTIRQAIAEAPFLGLVADPSDAAFVAEVADRDIDQDAPRRFRGRIRLFDSNGKEIYEKGLTLDNVDAPNKDADDLKEIAKHVREILKEISDAKR</sequence>
<dbReference type="InterPro" id="IPR019734">
    <property type="entry name" value="TPR_rpt"/>
</dbReference>
<dbReference type="Gene3D" id="1.25.40.10">
    <property type="entry name" value="Tetratricopeptide repeat domain"/>
    <property type="match status" value="1"/>
</dbReference>
<dbReference type="EMBL" id="UINC01000982">
    <property type="protein sequence ID" value="SUZ66336.1"/>
    <property type="molecule type" value="Genomic_DNA"/>
</dbReference>
<dbReference type="InterPro" id="IPR011990">
    <property type="entry name" value="TPR-like_helical_dom_sf"/>
</dbReference>
<organism evidence="2">
    <name type="scientific">marine metagenome</name>
    <dbReference type="NCBI Taxonomy" id="408172"/>
    <lineage>
        <taxon>unclassified sequences</taxon>
        <taxon>metagenomes</taxon>
        <taxon>ecological metagenomes</taxon>
    </lineage>
</organism>
<dbReference type="Gene3D" id="3.40.50.410">
    <property type="entry name" value="von Willebrand factor, type A domain"/>
    <property type="match status" value="1"/>
</dbReference>
<dbReference type="SUPFAM" id="SSF53300">
    <property type="entry name" value="vWA-like"/>
    <property type="match status" value="1"/>
</dbReference>
<accession>A0A381PH45</accession>
<gene>
    <name evidence="2" type="ORF">METZ01_LOCUS19190</name>
</gene>
<dbReference type="PROSITE" id="PS50005">
    <property type="entry name" value="TPR"/>
    <property type="match status" value="1"/>
</dbReference>
<dbReference type="SUPFAM" id="SSF48452">
    <property type="entry name" value="TPR-like"/>
    <property type="match status" value="1"/>
</dbReference>